<dbReference type="PIRSF" id="PIRSF001434">
    <property type="entry name" value="CGS"/>
    <property type="match status" value="1"/>
</dbReference>
<dbReference type="CDD" id="cd00614">
    <property type="entry name" value="CGS_like"/>
    <property type="match status" value="1"/>
</dbReference>
<keyword evidence="6" id="KW-1185">Reference proteome</keyword>
<name>A0A545U533_9GAMM</name>
<organism evidence="5 6">
    <name type="scientific">Aliikangiella coralliicola</name>
    <dbReference type="NCBI Taxonomy" id="2592383"/>
    <lineage>
        <taxon>Bacteria</taxon>
        <taxon>Pseudomonadati</taxon>
        <taxon>Pseudomonadota</taxon>
        <taxon>Gammaproteobacteria</taxon>
        <taxon>Oceanospirillales</taxon>
        <taxon>Pleioneaceae</taxon>
        <taxon>Aliikangiella</taxon>
    </lineage>
</organism>
<dbReference type="InterPro" id="IPR011821">
    <property type="entry name" value="O_succ_thio_ly"/>
</dbReference>
<comment type="similarity">
    <text evidence="4">Belongs to the trans-sulfuration enzymes family.</text>
</comment>
<feature type="modified residue" description="N6-(pyridoxal phosphate)lysine" evidence="3">
    <location>
        <position position="203"/>
    </location>
</feature>
<dbReference type="InterPro" id="IPR054542">
    <property type="entry name" value="Cys_met_metab_PP"/>
</dbReference>
<dbReference type="Gene3D" id="3.90.1150.10">
    <property type="entry name" value="Aspartate Aminotransferase, domain 1"/>
    <property type="match status" value="1"/>
</dbReference>
<evidence type="ECO:0000256" key="4">
    <source>
        <dbReference type="RuleBase" id="RU362118"/>
    </source>
</evidence>
<evidence type="ECO:0000256" key="3">
    <source>
        <dbReference type="PIRSR" id="PIRSR001434-2"/>
    </source>
</evidence>
<protein>
    <submittedName>
        <fullName evidence="5">Cystathionine gamma-synthase</fullName>
        <ecNumber evidence="5">2.5.1.48</ecNumber>
    </submittedName>
</protein>
<dbReference type="PANTHER" id="PTHR11808">
    <property type="entry name" value="TRANS-SULFURATION ENZYME FAMILY MEMBER"/>
    <property type="match status" value="1"/>
</dbReference>
<dbReference type="Proteomes" id="UP000315439">
    <property type="component" value="Unassembled WGS sequence"/>
</dbReference>
<dbReference type="GO" id="GO:0030170">
    <property type="term" value="F:pyridoxal phosphate binding"/>
    <property type="evidence" value="ECO:0007669"/>
    <property type="project" value="InterPro"/>
</dbReference>
<dbReference type="FunFam" id="3.40.640.10:FF:000038">
    <property type="entry name" value="Cystathionine gamma-synthase"/>
    <property type="match status" value="1"/>
</dbReference>
<dbReference type="Pfam" id="PF01053">
    <property type="entry name" value="Cys_Met_Meta_PP"/>
    <property type="match status" value="1"/>
</dbReference>
<keyword evidence="2 3" id="KW-0663">Pyridoxal phosphate</keyword>
<dbReference type="NCBIfam" id="TIGR02080">
    <property type="entry name" value="O_succ_thio_ly"/>
    <property type="match status" value="1"/>
</dbReference>
<accession>A0A545U533</accession>
<dbReference type="PANTHER" id="PTHR11808:SF75">
    <property type="entry name" value="CYSTATHIONINE GAMMA-SYNTHASE"/>
    <property type="match status" value="1"/>
</dbReference>
<dbReference type="FunFam" id="3.90.1150.10:FF:000008">
    <property type="entry name" value="Cystathionine gamma-synthase"/>
    <property type="match status" value="1"/>
</dbReference>
<evidence type="ECO:0000256" key="2">
    <source>
        <dbReference type="ARBA" id="ARBA00022898"/>
    </source>
</evidence>
<dbReference type="InterPro" id="IPR000277">
    <property type="entry name" value="Cys/Met-Metab_PyrdxlP-dep_enz"/>
</dbReference>
<comment type="cofactor">
    <cofactor evidence="1 4">
        <name>pyridoxal 5'-phosphate</name>
        <dbReference type="ChEBI" id="CHEBI:597326"/>
    </cofactor>
</comment>
<dbReference type="InterPro" id="IPR015422">
    <property type="entry name" value="PyrdxlP-dep_Trfase_small"/>
</dbReference>
<dbReference type="GO" id="GO:0003962">
    <property type="term" value="F:cystathionine gamma-synthase activity"/>
    <property type="evidence" value="ECO:0007669"/>
    <property type="project" value="UniProtKB-EC"/>
</dbReference>
<gene>
    <name evidence="5" type="primary">metB</name>
    <name evidence="5" type="ORF">FLL46_23510</name>
</gene>
<evidence type="ECO:0000313" key="6">
    <source>
        <dbReference type="Proteomes" id="UP000315439"/>
    </source>
</evidence>
<dbReference type="GO" id="GO:0019346">
    <property type="term" value="P:transsulfuration"/>
    <property type="evidence" value="ECO:0007669"/>
    <property type="project" value="InterPro"/>
</dbReference>
<comment type="caution">
    <text evidence="5">The sequence shown here is derived from an EMBL/GenBank/DDBJ whole genome shotgun (WGS) entry which is preliminary data.</text>
</comment>
<dbReference type="EC" id="2.5.1.48" evidence="5"/>
<dbReference type="InterPro" id="IPR015424">
    <property type="entry name" value="PyrdxlP-dep_Trfase"/>
</dbReference>
<dbReference type="RefSeq" id="WP_142934311.1">
    <property type="nucleotide sequence ID" value="NZ_ML660170.1"/>
</dbReference>
<dbReference type="GO" id="GO:0005737">
    <property type="term" value="C:cytoplasm"/>
    <property type="evidence" value="ECO:0007669"/>
    <property type="project" value="TreeGrafter"/>
</dbReference>
<dbReference type="OrthoDB" id="9805807at2"/>
<reference evidence="5 6" key="1">
    <citation type="submission" date="2019-07" db="EMBL/GenBank/DDBJ databases">
        <title>Draft genome for Aliikangiella sp. M105.</title>
        <authorList>
            <person name="Wang G."/>
        </authorList>
    </citation>
    <scope>NUCLEOTIDE SEQUENCE [LARGE SCALE GENOMIC DNA]</scope>
    <source>
        <strain evidence="5 6">M105</strain>
    </source>
</reference>
<proteinExistence type="inferred from homology"/>
<dbReference type="GO" id="GO:0019343">
    <property type="term" value="P:cysteine biosynthetic process via cystathionine"/>
    <property type="evidence" value="ECO:0007669"/>
    <property type="project" value="TreeGrafter"/>
</dbReference>
<dbReference type="EMBL" id="VIKS01000014">
    <property type="protein sequence ID" value="TQV84581.1"/>
    <property type="molecule type" value="Genomic_DNA"/>
</dbReference>
<keyword evidence="5" id="KW-0808">Transferase</keyword>
<sequence length="399" mass="43359">MTTYNSSEFASDTIAVRAGIESDTQHGAITPPLYLSSNYSFAGFDEPREFDYTRSGNPTRQILGQAIADLEKGAGGVITSSGMSAVFLVLQLLKAGDKVLAPHDCYGGCFRLFRSYNEKGIIDVDFIDQSDENALLAGLEKNPKIVWIETPSNPLLRVVDIEKISALAKEKGALVVVDNTFLSPVLQKPLLLGADIVLHSTTKYINGHSDVVGGAVVAKDEKVYEDLKWWANCTGITGAPFDSFLTLRGLRTLDVRVKRHCKNAARVAEYLQAHPQVEKVYYPGLSDHQGHEIAARQQTGFGAMISFKLKGDVEDAKKFLSGLGVFSLAESLGGVESLICHPSTMTHAAVALEDQETAGITQNLLRLSVGIENIEDILTDLDNGFENCRLHEVKEVSNG</sequence>
<dbReference type="GO" id="GO:0004123">
    <property type="term" value="F:cystathionine gamma-lyase activity"/>
    <property type="evidence" value="ECO:0007669"/>
    <property type="project" value="TreeGrafter"/>
</dbReference>
<evidence type="ECO:0000313" key="5">
    <source>
        <dbReference type="EMBL" id="TQV84581.1"/>
    </source>
</evidence>
<dbReference type="AlphaFoldDB" id="A0A545U533"/>
<dbReference type="SUPFAM" id="SSF53383">
    <property type="entry name" value="PLP-dependent transferases"/>
    <property type="match status" value="1"/>
</dbReference>
<dbReference type="Gene3D" id="3.40.640.10">
    <property type="entry name" value="Type I PLP-dependent aspartate aminotransferase-like (Major domain)"/>
    <property type="match status" value="1"/>
</dbReference>
<dbReference type="InterPro" id="IPR015421">
    <property type="entry name" value="PyrdxlP-dep_Trfase_major"/>
</dbReference>
<evidence type="ECO:0000256" key="1">
    <source>
        <dbReference type="ARBA" id="ARBA00001933"/>
    </source>
</evidence>
<dbReference type="PROSITE" id="PS00868">
    <property type="entry name" value="CYS_MET_METAB_PP"/>
    <property type="match status" value="1"/>
</dbReference>